<dbReference type="EMBL" id="CAJVPU010001230">
    <property type="protein sequence ID" value="CAG8475108.1"/>
    <property type="molecule type" value="Genomic_DNA"/>
</dbReference>
<feature type="non-terminal residue" evidence="1">
    <location>
        <position position="1"/>
    </location>
</feature>
<accession>A0ACA9KJD1</accession>
<evidence type="ECO:0000313" key="2">
    <source>
        <dbReference type="Proteomes" id="UP000789702"/>
    </source>
</evidence>
<dbReference type="Proteomes" id="UP000789702">
    <property type="component" value="Unassembled WGS sequence"/>
</dbReference>
<name>A0ACA9KJD1_9GLOM</name>
<organism evidence="1 2">
    <name type="scientific">Dentiscutata heterogama</name>
    <dbReference type="NCBI Taxonomy" id="1316150"/>
    <lineage>
        <taxon>Eukaryota</taxon>
        <taxon>Fungi</taxon>
        <taxon>Fungi incertae sedis</taxon>
        <taxon>Mucoromycota</taxon>
        <taxon>Glomeromycotina</taxon>
        <taxon>Glomeromycetes</taxon>
        <taxon>Diversisporales</taxon>
        <taxon>Gigasporaceae</taxon>
        <taxon>Dentiscutata</taxon>
    </lineage>
</organism>
<protein>
    <submittedName>
        <fullName evidence="1">4240_t:CDS:1</fullName>
    </submittedName>
</protein>
<proteinExistence type="predicted"/>
<gene>
    <name evidence="1" type="ORF">DHETER_LOCUS1885</name>
</gene>
<sequence length="69" mass="7809">QFDKSSNIVNTNNKSLTINSYTFRKSSKQCLAHEVYISQADLQKTNSFLTRSQILSIINSLIPLVDDTD</sequence>
<keyword evidence="2" id="KW-1185">Reference proteome</keyword>
<evidence type="ECO:0000313" key="1">
    <source>
        <dbReference type="EMBL" id="CAG8475108.1"/>
    </source>
</evidence>
<reference evidence="1" key="1">
    <citation type="submission" date="2021-06" db="EMBL/GenBank/DDBJ databases">
        <authorList>
            <person name="Kallberg Y."/>
            <person name="Tangrot J."/>
            <person name="Rosling A."/>
        </authorList>
    </citation>
    <scope>NUCLEOTIDE SEQUENCE</scope>
    <source>
        <strain evidence="1">IL203A</strain>
    </source>
</reference>
<comment type="caution">
    <text evidence="1">The sequence shown here is derived from an EMBL/GenBank/DDBJ whole genome shotgun (WGS) entry which is preliminary data.</text>
</comment>